<proteinExistence type="predicted"/>
<reference evidence="2" key="1">
    <citation type="submission" date="2025-02" db="EMBL/GenBank/DDBJ databases">
        <authorList>
            <consortium name="NCBI Genome Project"/>
        </authorList>
    </citation>
    <scope>NUCLEOTIDE SEQUENCE</scope>
</reference>
<name>A0AAJ8E3I8_ASPNG</name>
<evidence type="ECO:0000256" key="1">
    <source>
        <dbReference type="SAM" id="MobiDB-lite"/>
    </source>
</evidence>
<sequence length="297" mass="33000">MPQPRGVAEDSQRGLPGEWAGYSRKMKQQRSFSSKGTTGDSQTIADRKTGDIAYASPGNDEWNHHMGTLNVLERPAEDNMFMALGDAMVGTGHIWVRSPGGFMNHDKRAVTLHIRYAGTICTSLWSSPVIVRQSNWIESARMAGRPIRARQQDSRAPLLGQALLVLPLVQTNQRYLRGIARPPTFVIRKRESVSHKRLGRPKDTPRDSPIIRVIALQSLKPVHTEDGGGWRKESQVIVALVTQSAADQVIHHQPTSINIFYDCPAENPVTKLVDTICITGYERYESTHNPPLGAQTP</sequence>
<feature type="region of interest" description="Disordered" evidence="1">
    <location>
        <begin position="1"/>
        <end position="59"/>
    </location>
</feature>
<feature type="compositionally biased region" description="Polar residues" evidence="1">
    <location>
        <begin position="29"/>
        <end position="44"/>
    </location>
</feature>
<dbReference type="VEuPathDB" id="FungiDB:An07g01170"/>
<dbReference type="AlphaFoldDB" id="A0AAJ8E3I8"/>
<dbReference type="GeneID" id="84591264"/>
<accession>A0AAJ8E3I8</accession>
<dbReference type="KEGG" id="ang:An07g01170"/>
<evidence type="ECO:0000313" key="2">
    <source>
        <dbReference type="RefSeq" id="XP_059606110.1"/>
    </source>
</evidence>
<protein>
    <submittedName>
        <fullName evidence="2">Uncharacterized protein</fullName>
    </submittedName>
</protein>
<dbReference type="RefSeq" id="XP_059606110.1">
    <property type="nucleotide sequence ID" value="XM_059748206.1"/>
</dbReference>
<gene>
    <name evidence="2" type="ORF">An07g01170</name>
</gene>
<reference evidence="2" key="2">
    <citation type="submission" date="2025-08" db="UniProtKB">
        <authorList>
            <consortium name="RefSeq"/>
        </authorList>
    </citation>
    <scope>IDENTIFICATION</scope>
</reference>
<organism evidence="2">
    <name type="scientific">Aspergillus niger</name>
    <dbReference type="NCBI Taxonomy" id="5061"/>
    <lineage>
        <taxon>Eukaryota</taxon>
        <taxon>Fungi</taxon>
        <taxon>Dikarya</taxon>
        <taxon>Ascomycota</taxon>
        <taxon>Pezizomycotina</taxon>
        <taxon>Eurotiomycetes</taxon>
        <taxon>Eurotiomycetidae</taxon>
        <taxon>Eurotiales</taxon>
        <taxon>Aspergillaceae</taxon>
        <taxon>Aspergillus</taxon>
        <taxon>Aspergillus subgen. Circumdati</taxon>
    </lineage>
</organism>